<reference evidence="1 2" key="1">
    <citation type="journal article" date="2011" name="J. Microbiol.">
        <title>Gramella jeungdoensis sp. nov., isolated from a solar saltern in Korea.</title>
        <authorList>
            <person name="Joung Y."/>
            <person name="Kim H."/>
            <person name="Jang T."/>
            <person name="Ahn T.S."/>
            <person name="Joh K."/>
        </authorList>
    </citation>
    <scope>NUCLEOTIDE SEQUENCE [LARGE SCALE GENOMIC DNA]</scope>
    <source>
        <strain evidence="1 2">KCTC 23123</strain>
    </source>
</reference>
<dbReference type="Proteomes" id="UP000298517">
    <property type="component" value="Unassembled WGS sequence"/>
</dbReference>
<dbReference type="Pfam" id="PF14305">
    <property type="entry name" value="ATPgrasp_TupA"/>
    <property type="match status" value="1"/>
</dbReference>
<evidence type="ECO:0000313" key="2">
    <source>
        <dbReference type="Proteomes" id="UP000298517"/>
    </source>
</evidence>
<dbReference type="InterPro" id="IPR029465">
    <property type="entry name" value="ATPgrasp_TupA"/>
</dbReference>
<dbReference type="GO" id="GO:0016740">
    <property type="term" value="F:transferase activity"/>
    <property type="evidence" value="ECO:0007669"/>
    <property type="project" value="UniProtKB-KW"/>
</dbReference>
<comment type="caution">
    <text evidence="1">The sequence shown here is derived from an EMBL/GenBank/DDBJ whole genome shotgun (WGS) entry which is preliminary data.</text>
</comment>
<protein>
    <submittedName>
        <fullName evidence="1">Glycosyl transferase</fullName>
    </submittedName>
</protein>
<dbReference type="OrthoDB" id="9791827at2"/>
<name>A0A4Y8AWZ7_9FLAO</name>
<keyword evidence="2" id="KW-1185">Reference proteome</keyword>
<gene>
    <name evidence="1" type="ORF">E2488_04015</name>
</gene>
<accession>A0A4Y8AWZ7</accession>
<dbReference type="SUPFAM" id="SSF56059">
    <property type="entry name" value="Glutathione synthetase ATP-binding domain-like"/>
    <property type="match status" value="1"/>
</dbReference>
<sequence>MKYEIYKILFKILSPRSLARLGYYYLHFRTLNWPIFLNLTNPKKFNEKIIYLKLYNRFENAHLLVDKFEVRSYIENIIGNEYLVPIYGAFDNVDEIEFEEFPKKFVLKANQSSGHNIIVKEKNSLNIVSVKKMLKAWLLIDYSFFGEWQYKGIKNKILVEKFIENSDENPLLDYKFFCFNGEPMFIQIDIDRFTNHSRNFYDLNWSLIDLEILYPKSNREIPIPNNLVLMIKLVRKIALDLSNKMSFVRIDFYDHNNQVYFGEITFHPEGGCGPIIPKVYDNILGDLLNIQIV</sequence>
<dbReference type="AlphaFoldDB" id="A0A4Y8AWZ7"/>
<dbReference type="EMBL" id="SNQI01000001">
    <property type="protein sequence ID" value="TEW77021.1"/>
    <property type="molecule type" value="Genomic_DNA"/>
</dbReference>
<proteinExistence type="predicted"/>
<keyword evidence="1" id="KW-0808">Transferase</keyword>
<organism evidence="1 2">
    <name type="scientific">Gramella jeungdoensis</name>
    <dbReference type="NCBI Taxonomy" id="708091"/>
    <lineage>
        <taxon>Bacteria</taxon>
        <taxon>Pseudomonadati</taxon>
        <taxon>Bacteroidota</taxon>
        <taxon>Flavobacteriia</taxon>
        <taxon>Flavobacteriales</taxon>
        <taxon>Flavobacteriaceae</taxon>
        <taxon>Christiangramia</taxon>
    </lineage>
</organism>
<evidence type="ECO:0000313" key="1">
    <source>
        <dbReference type="EMBL" id="TEW77021.1"/>
    </source>
</evidence>